<feature type="domain" description="YbaK/aminoacyl-tRNA synthetase-associated" evidence="1">
    <location>
        <begin position="38"/>
        <end position="155"/>
    </location>
</feature>
<dbReference type="CDD" id="cd04333">
    <property type="entry name" value="ProX_deacylase"/>
    <property type="match status" value="1"/>
</dbReference>
<evidence type="ECO:0000259" key="1">
    <source>
        <dbReference type="Pfam" id="PF04073"/>
    </source>
</evidence>
<dbReference type="EMBL" id="CAFBLM010000032">
    <property type="protein sequence ID" value="CAB4871264.1"/>
    <property type="molecule type" value="Genomic_DNA"/>
</dbReference>
<dbReference type="SUPFAM" id="SSF55826">
    <property type="entry name" value="YbaK/ProRS associated domain"/>
    <property type="match status" value="1"/>
</dbReference>
<dbReference type="Pfam" id="PF04073">
    <property type="entry name" value="tRNA_edit"/>
    <property type="match status" value="1"/>
</dbReference>
<dbReference type="PANTHER" id="PTHR30411:SF1">
    <property type="entry name" value="CYTOPLASMIC PROTEIN"/>
    <property type="match status" value="1"/>
</dbReference>
<accession>A0A6J7DRE4</accession>
<dbReference type="InterPro" id="IPR036754">
    <property type="entry name" value="YbaK/aa-tRNA-synt-asso_dom_sf"/>
</dbReference>
<reference evidence="2" key="1">
    <citation type="submission" date="2020-05" db="EMBL/GenBank/DDBJ databases">
        <authorList>
            <person name="Chiriac C."/>
            <person name="Salcher M."/>
            <person name="Ghai R."/>
            <person name="Kavagutti S V."/>
        </authorList>
    </citation>
    <scope>NUCLEOTIDE SEQUENCE</scope>
</reference>
<dbReference type="GO" id="GO:0002161">
    <property type="term" value="F:aminoacyl-tRNA deacylase activity"/>
    <property type="evidence" value="ECO:0007669"/>
    <property type="project" value="InterPro"/>
</dbReference>
<dbReference type="PANTHER" id="PTHR30411">
    <property type="entry name" value="CYTOPLASMIC PROTEIN"/>
    <property type="match status" value="1"/>
</dbReference>
<name>A0A6J7DRE4_9ZZZZ</name>
<proteinExistence type="predicted"/>
<gene>
    <name evidence="2" type="ORF">UFOPK3401_00820</name>
</gene>
<sequence length="166" mass="17317">MADTASILQHPRVLEVVTALKAANLNDAADNIAVLEDSAPTAAAAAEQLGCELGAIANSLIFSVNDQPLLVLTSGAHRVNTTFVAEFLGVPSLDRADADFVRTHTGQAIGGVGPVGHPHPIGTLVDIDLMNYDVVWAAAGHPHTMFPTTFADLVRMTDGTVTQVEP</sequence>
<protein>
    <submittedName>
        <fullName evidence="2">Unannotated protein</fullName>
    </submittedName>
</protein>
<evidence type="ECO:0000313" key="2">
    <source>
        <dbReference type="EMBL" id="CAB4871264.1"/>
    </source>
</evidence>
<dbReference type="InterPro" id="IPR007214">
    <property type="entry name" value="YbaK/aa-tRNA-synth-assoc-dom"/>
</dbReference>
<dbReference type="AlphaFoldDB" id="A0A6J7DRE4"/>
<organism evidence="2">
    <name type="scientific">freshwater metagenome</name>
    <dbReference type="NCBI Taxonomy" id="449393"/>
    <lineage>
        <taxon>unclassified sequences</taxon>
        <taxon>metagenomes</taxon>
        <taxon>ecological metagenomes</taxon>
    </lineage>
</organism>
<dbReference type="Gene3D" id="3.90.960.10">
    <property type="entry name" value="YbaK/aminoacyl-tRNA synthetase-associated domain"/>
    <property type="match status" value="1"/>
</dbReference>